<feature type="non-terminal residue" evidence="2">
    <location>
        <position position="325"/>
    </location>
</feature>
<accession>A0ABP0HWK0</accession>
<reference evidence="2 3" key="1">
    <citation type="submission" date="2024-02" db="EMBL/GenBank/DDBJ databases">
        <authorList>
            <person name="Chen Y."/>
            <person name="Shah S."/>
            <person name="Dougan E. K."/>
            <person name="Thang M."/>
            <person name="Chan C."/>
        </authorList>
    </citation>
    <scope>NUCLEOTIDE SEQUENCE [LARGE SCALE GENOMIC DNA]</scope>
</reference>
<dbReference type="EMBL" id="CAXAMN010001463">
    <property type="protein sequence ID" value="CAK8994602.1"/>
    <property type="molecule type" value="Genomic_DNA"/>
</dbReference>
<evidence type="ECO:0000313" key="3">
    <source>
        <dbReference type="Proteomes" id="UP001642484"/>
    </source>
</evidence>
<proteinExistence type="predicted"/>
<organism evidence="2 3">
    <name type="scientific">Durusdinium trenchii</name>
    <dbReference type="NCBI Taxonomy" id="1381693"/>
    <lineage>
        <taxon>Eukaryota</taxon>
        <taxon>Sar</taxon>
        <taxon>Alveolata</taxon>
        <taxon>Dinophyceae</taxon>
        <taxon>Suessiales</taxon>
        <taxon>Symbiodiniaceae</taxon>
        <taxon>Durusdinium</taxon>
    </lineage>
</organism>
<name>A0ABP0HWK0_9DINO</name>
<feature type="region of interest" description="Disordered" evidence="1">
    <location>
        <begin position="1"/>
        <end position="45"/>
    </location>
</feature>
<feature type="compositionally biased region" description="Basic and acidic residues" evidence="1">
    <location>
        <begin position="142"/>
        <end position="157"/>
    </location>
</feature>
<evidence type="ECO:0000256" key="1">
    <source>
        <dbReference type="SAM" id="MobiDB-lite"/>
    </source>
</evidence>
<gene>
    <name evidence="2" type="ORF">CCMP2556_LOCUS3709</name>
</gene>
<keyword evidence="3" id="KW-1185">Reference proteome</keyword>
<feature type="region of interest" description="Disordered" evidence="1">
    <location>
        <begin position="142"/>
        <end position="206"/>
    </location>
</feature>
<feature type="compositionally biased region" description="Low complexity" evidence="1">
    <location>
        <begin position="166"/>
        <end position="180"/>
    </location>
</feature>
<dbReference type="Proteomes" id="UP001642484">
    <property type="component" value="Unassembled WGS sequence"/>
</dbReference>
<evidence type="ECO:0000313" key="2">
    <source>
        <dbReference type="EMBL" id="CAK8994602.1"/>
    </source>
</evidence>
<protein>
    <submittedName>
        <fullName evidence="2">Uncharacterized protein</fullName>
    </submittedName>
</protein>
<feature type="compositionally biased region" description="Basic and acidic residues" evidence="1">
    <location>
        <begin position="185"/>
        <end position="194"/>
    </location>
</feature>
<sequence>MSRATTSGYPKAEAKSKKKTPAPASERFDYSRTQPMNAQDPRAEGAPCWGHRVVAAPGPGSVTGSNKHATWEGCEVCHLRLSYTPAYGAHGLTRAAGPLAKDVERQLEKVPPNEQKNSIHLKDKKIALDGAEESLLQKLDEVQQKKKQWQETQDRKAPSPVKANPATPKKASTSTLSSTTRKTRKPEESAEQHETSALQEEDAQSWAEVETAALAAERISPRIQNFENANGYEACEKGMPDDNDTSSGSENHETFNDPDRVHYTAEDYEVIEDLHDTYEFEVKDLMAAIGLHPERRREVDGQLHEARVDGCSYGLKVDDGYLKKP</sequence>
<comment type="caution">
    <text evidence="2">The sequence shown here is derived from an EMBL/GenBank/DDBJ whole genome shotgun (WGS) entry which is preliminary data.</text>
</comment>
<feature type="region of interest" description="Disordered" evidence="1">
    <location>
        <begin position="237"/>
        <end position="258"/>
    </location>
</feature>